<dbReference type="EC" id="3.6.1.-" evidence="9"/>
<feature type="site" description="Important for substrate specificity" evidence="9">
    <location>
        <position position="12"/>
    </location>
</feature>
<dbReference type="STRING" id="716816.BST96_16300"/>
<dbReference type="SUPFAM" id="SSF52972">
    <property type="entry name" value="ITPase-like"/>
    <property type="match status" value="1"/>
</dbReference>
<feature type="active site" description="Proton acceptor" evidence="9">
    <location>
        <position position="69"/>
    </location>
</feature>
<dbReference type="OrthoDB" id="9813694at2"/>
<dbReference type="EMBL" id="CP019343">
    <property type="protein sequence ID" value="ARN75531.1"/>
    <property type="molecule type" value="Genomic_DNA"/>
</dbReference>
<dbReference type="Pfam" id="PF02545">
    <property type="entry name" value="Maf"/>
    <property type="match status" value="1"/>
</dbReference>
<reference evidence="10 11" key="1">
    <citation type="submission" date="2016-11" db="EMBL/GenBank/DDBJ databases">
        <title>Trade-off between light-utilization and light-protection in marine flavobacteria.</title>
        <authorList>
            <person name="Kumagai Y."/>
        </authorList>
    </citation>
    <scope>NUCLEOTIDE SEQUENCE [LARGE SCALE GENOMIC DNA]</scope>
    <source>
        <strain evidence="10 11">NBRC 107125</strain>
    </source>
</reference>
<organism evidence="10 11">
    <name type="scientific">Oceanicoccus sagamiensis</name>
    <dbReference type="NCBI Taxonomy" id="716816"/>
    <lineage>
        <taxon>Bacteria</taxon>
        <taxon>Pseudomonadati</taxon>
        <taxon>Pseudomonadota</taxon>
        <taxon>Gammaproteobacteria</taxon>
        <taxon>Cellvibrionales</taxon>
        <taxon>Spongiibacteraceae</taxon>
        <taxon>Oceanicoccus</taxon>
    </lineage>
</organism>
<proteinExistence type="inferred from homology"/>
<dbReference type="GO" id="GO:0009117">
    <property type="term" value="P:nucleotide metabolic process"/>
    <property type="evidence" value="ECO:0007669"/>
    <property type="project" value="UniProtKB-KW"/>
</dbReference>
<sequence length="192" mass="20788">MLPIILASSSPYRRELLGRLAIDFVCSSPDIDETALPDESPQQLVERLAQQKAQAVAADYPQHLIIGSDQVASLGQDILTKPGHSDKAQAQLAACSGKTVTFYTGLSLLNSKTGQQQSCIEPFSVKFRHLDTATIERYIAAEQPFDCAGSFKMEGLGISLFEQLQGDDPNSLVGLPLIKLVDMLKTEGINIP</sequence>
<gene>
    <name evidence="10" type="ORF">BST96_16300</name>
</gene>
<comment type="subcellular location">
    <subcellularLocation>
        <location evidence="1 9">Cytoplasm</location>
    </subcellularLocation>
</comment>
<keyword evidence="2 9" id="KW-0963">Cytoplasm</keyword>
<dbReference type="InterPro" id="IPR029001">
    <property type="entry name" value="ITPase-like_fam"/>
</dbReference>
<dbReference type="PANTHER" id="PTHR43213">
    <property type="entry name" value="BIFUNCTIONAL DTTP/UTP PYROPHOSPHATASE/METHYLTRANSFERASE PROTEIN-RELATED"/>
    <property type="match status" value="1"/>
</dbReference>
<dbReference type="KEGG" id="osg:BST96_16300"/>
<evidence type="ECO:0000256" key="2">
    <source>
        <dbReference type="ARBA" id="ARBA00022490"/>
    </source>
</evidence>
<comment type="cofactor">
    <cofactor evidence="9">
        <name>a divalent metal cation</name>
        <dbReference type="ChEBI" id="CHEBI:60240"/>
    </cofactor>
</comment>
<keyword evidence="11" id="KW-1185">Reference proteome</keyword>
<dbReference type="HAMAP" id="MF_00528">
    <property type="entry name" value="Maf"/>
    <property type="match status" value="1"/>
</dbReference>
<comment type="function">
    <text evidence="6 9">Nucleoside triphosphate pyrophosphatase that hydrolyzes 7-methyl-GTP (m(7)GTP). May have a dual role in cell division arrest and in preventing the incorporation of modified nucleotides into cellular nucleic acids.</text>
</comment>
<evidence type="ECO:0000256" key="8">
    <source>
        <dbReference type="ARBA" id="ARBA00068163"/>
    </source>
</evidence>
<dbReference type="NCBIfam" id="TIGR00172">
    <property type="entry name" value="maf"/>
    <property type="match status" value="1"/>
</dbReference>
<dbReference type="InterPro" id="IPR003697">
    <property type="entry name" value="Maf-like"/>
</dbReference>
<feature type="site" description="Important for substrate specificity" evidence="9">
    <location>
        <position position="154"/>
    </location>
</feature>
<dbReference type="AlphaFoldDB" id="A0A1X9NEE1"/>
<dbReference type="GO" id="GO:0005737">
    <property type="term" value="C:cytoplasm"/>
    <property type="evidence" value="ECO:0007669"/>
    <property type="project" value="UniProtKB-SubCell"/>
</dbReference>
<evidence type="ECO:0000256" key="9">
    <source>
        <dbReference type="HAMAP-Rule" id="MF_00528"/>
    </source>
</evidence>
<protein>
    <recommendedName>
        <fullName evidence="8 9">7-methyl-GTP pyrophosphatase</fullName>
        <shortName evidence="9">m(7)GTP pyrophosphatase</shortName>
        <ecNumber evidence="9">3.6.1.-</ecNumber>
    </recommendedName>
</protein>
<evidence type="ECO:0000256" key="3">
    <source>
        <dbReference type="ARBA" id="ARBA00022801"/>
    </source>
</evidence>
<evidence type="ECO:0000256" key="5">
    <source>
        <dbReference type="ARBA" id="ARBA00050213"/>
    </source>
</evidence>
<evidence type="ECO:0000256" key="7">
    <source>
        <dbReference type="ARBA" id="ARBA00060749"/>
    </source>
</evidence>
<dbReference type="GO" id="GO:0047429">
    <property type="term" value="F:nucleoside triphosphate diphosphatase activity"/>
    <property type="evidence" value="ECO:0007669"/>
    <property type="project" value="InterPro"/>
</dbReference>
<dbReference type="FunFam" id="3.90.950.10:FF:000005">
    <property type="entry name" value="7-methyl-GTP pyrophosphatase"/>
    <property type="match status" value="1"/>
</dbReference>
<comment type="catalytic activity">
    <reaction evidence="5 9">
        <text>N(7)-methyl-GTP + H2O = N(7)-methyl-GMP + diphosphate + H(+)</text>
        <dbReference type="Rhea" id="RHEA:58744"/>
        <dbReference type="ChEBI" id="CHEBI:15377"/>
        <dbReference type="ChEBI" id="CHEBI:15378"/>
        <dbReference type="ChEBI" id="CHEBI:33019"/>
        <dbReference type="ChEBI" id="CHEBI:58285"/>
        <dbReference type="ChEBI" id="CHEBI:87133"/>
    </reaction>
</comment>
<evidence type="ECO:0000313" key="10">
    <source>
        <dbReference type="EMBL" id="ARN75531.1"/>
    </source>
</evidence>
<name>A0A1X9NEE1_9GAMM</name>
<dbReference type="PIRSF" id="PIRSF006305">
    <property type="entry name" value="Maf"/>
    <property type="match status" value="1"/>
</dbReference>
<evidence type="ECO:0000256" key="4">
    <source>
        <dbReference type="ARBA" id="ARBA00023080"/>
    </source>
</evidence>
<accession>A0A1X9NEE1</accession>
<feature type="site" description="Important for substrate specificity" evidence="9">
    <location>
        <position position="70"/>
    </location>
</feature>
<comment type="caution">
    <text evidence="9">Lacks conserved residue(s) required for the propagation of feature annotation.</text>
</comment>
<evidence type="ECO:0000256" key="6">
    <source>
        <dbReference type="ARBA" id="ARBA00053369"/>
    </source>
</evidence>
<dbReference type="PANTHER" id="PTHR43213:SF10">
    <property type="entry name" value="7-METHYL-GTP PYROPHOSPHATASE"/>
    <property type="match status" value="1"/>
</dbReference>
<dbReference type="RefSeq" id="WP_085759713.1">
    <property type="nucleotide sequence ID" value="NZ_CP019343.1"/>
</dbReference>
<dbReference type="CDD" id="cd00555">
    <property type="entry name" value="Maf"/>
    <property type="match status" value="1"/>
</dbReference>
<keyword evidence="4 9" id="KW-0546">Nucleotide metabolism</keyword>
<evidence type="ECO:0000256" key="1">
    <source>
        <dbReference type="ARBA" id="ARBA00004496"/>
    </source>
</evidence>
<dbReference type="Gene3D" id="3.90.950.10">
    <property type="match status" value="1"/>
</dbReference>
<comment type="similarity">
    <text evidence="7 9">Belongs to the Maf family. YceF subfamily.</text>
</comment>
<dbReference type="Proteomes" id="UP000193450">
    <property type="component" value="Chromosome"/>
</dbReference>
<keyword evidence="3 9" id="KW-0378">Hydrolase</keyword>
<evidence type="ECO:0000313" key="11">
    <source>
        <dbReference type="Proteomes" id="UP000193450"/>
    </source>
</evidence>